<dbReference type="Pfam" id="PF07992">
    <property type="entry name" value="Pyr_redox_2"/>
    <property type="match status" value="1"/>
</dbReference>
<keyword evidence="4" id="KW-0560">Oxidoreductase</keyword>
<dbReference type="AlphaFoldDB" id="A0A9W9A6L2"/>
<dbReference type="EMBL" id="JAOTPV010000014">
    <property type="protein sequence ID" value="KAJ4475687.1"/>
    <property type="molecule type" value="Genomic_DNA"/>
</dbReference>
<keyword evidence="7" id="KW-1185">Reference proteome</keyword>
<accession>A0A9W9A6L2</accession>
<gene>
    <name evidence="6" type="ORF">J3R30DRAFT_581487</name>
</gene>
<dbReference type="PANTHER" id="PTHR43735">
    <property type="entry name" value="APOPTOSIS-INDUCING FACTOR 1"/>
    <property type="match status" value="1"/>
</dbReference>
<dbReference type="Proteomes" id="UP001150266">
    <property type="component" value="Unassembled WGS sequence"/>
</dbReference>
<sequence>MAFSKNGKSTIVVVGGGVGGLALLNSLSTIINPKKHTVVLIDARPVYIHLISSLRLVVSNTDDLITRSVHPYGDHTFQNKLVGNGKFIKASVTAVKFGDPGNCGQVILDNGEVVAYDILVLTTGSTLPHPIAFPTGSTKAVEEYVKTRQAEFAAATDILLVGGGPIGIELSGELRDVFPSTAITIIHRAPLLLNAVYPDKFRVAIQKQLEDRGITILTGDTITSSDSLDVLSNPVPKGEFITEQGKTLMPDLVIPTWGMRPNTAYLPSDLLSPTSHVKILPTFQLPTHPNVFVIGDIVDCDERKSASRAAFSHAPKVAKSVVLYLDLLEARRNASFPDAKLDITDLLASKQSAKYKKSIETMMVSNGKDSGMCYFDILWGIMVGGWLSSLLNSKDLMVSRLSPFTGYTPS</sequence>
<dbReference type="PANTHER" id="PTHR43735:SF3">
    <property type="entry name" value="FERROPTOSIS SUPPRESSOR PROTEIN 1"/>
    <property type="match status" value="1"/>
</dbReference>
<dbReference type="OrthoDB" id="202203at2759"/>
<evidence type="ECO:0000313" key="6">
    <source>
        <dbReference type="EMBL" id="KAJ4475687.1"/>
    </source>
</evidence>
<dbReference type="PRINTS" id="PR00411">
    <property type="entry name" value="PNDRDTASEI"/>
</dbReference>
<evidence type="ECO:0000256" key="1">
    <source>
        <dbReference type="ARBA" id="ARBA00006442"/>
    </source>
</evidence>
<organism evidence="6 7">
    <name type="scientific">Lentinula aciculospora</name>
    <dbReference type="NCBI Taxonomy" id="153920"/>
    <lineage>
        <taxon>Eukaryota</taxon>
        <taxon>Fungi</taxon>
        <taxon>Dikarya</taxon>
        <taxon>Basidiomycota</taxon>
        <taxon>Agaricomycotina</taxon>
        <taxon>Agaricomycetes</taxon>
        <taxon>Agaricomycetidae</taxon>
        <taxon>Agaricales</taxon>
        <taxon>Marasmiineae</taxon>
        <taxon>Omphalotaceae</taxon>
        <taxon>Lentinula</taxon>
    </lineage>
</organism>
<feature type="domain" description="FAD/NAD(P)-binding" evidence="5">
    <location>
        <begin position="10"/>
        <end position="301"/>
    </location>
</feature>
<reference evidence="6" key="1">
    <citation type="submission" date="2022-08" db="EMBL/GenBank/DDBJ databases">
        <title>A Global Phylogenomic Analysis of the Shiitake Genus Lentinula.</title>
        <authorList>
            <consortium name="DOE Joint Genome Institute"/>
            <person name="Sierra-Patev S."/>
            <person name="Min B."/>
            <person name="Naranjo-Ortiz M."/>
            <person name="Looney B."/>
            <person name="Konkel Z."/>
            <person name="Slot J.C."/>
            <person name="Sakamoto Y."/>
            <person name="Steenwyk J.L."/>
            <person name="Rokas A."/>
            <person name="Carro J."/>
            <person name="Camarero S."/>
            <person name="Ferreira P."/>
            <person name="Molpeceres G."/>
            <person name="Ruiz-Duenas F.J."/>
            <person name="Serrano A."/>
            <person name="Henrissat B."/>
            <person name="Drula E."/>
            <person name="Hughes K.W."/>
            <person name="Mata J.L."/>
            <person name="Ishikawa N.K."/>
            <person name="Vargas-Isla R."/>
            <person name="Ushijima S."/>
            <person name="Smith C.A."/>
            <person name="Ahrendt S."/>
            <person name="Andreopoulos W."/>
            <person name="He G."/>
            <person name="Labutti K."/>
            <person name="Lipzen A."/>
            <person name="Ng V."/>
            <person name="Riley R."/>
            <person name="Sandor L."/>
            <person name="Barry K."/>
            <person name="Martinez A.T."/>
            <person name="Xiao Y."/>
            <person name="Gibbons J.G."/>
            <person name="Terashima K."/>
            <person name="Grigoriev I.V."/>
            <person name="Hibbett D.S."/>
        </authorList>
    </citation>
    <scope>NUCLEOTIDE SEQUENCE</scope>
    <source>
        <strain evidence="6">JLM2183</strain>
    </source>
</reference>
<evidence type="ECO:0000256" key="2">
    <source>
        <dbReference type="ARBA" id="ARBA00022630"/>
    </source>
</evidence>
<comment type="similarity">
    <text evidence="1">Belongs to the FAD-dependent oxidoreductase family.</text>
</comment>
<dbReference type="InterPro" id="IPR023753">
    <property type="entry name" value="FAD/NAD-binding_dom"/>
</dbReference>
<keyword evidence="3" id="KW-0274">FAD</keyword>
<protein>
    <recommendedName>
        <fullName evidence="5">FAD/NAD(P)-binding domain-containing protein</fullName>
    </recommendedName>
</protein>
<evidence type="ECO:0000313" key="7">
    <source>
        <dbReference type="Proteomes" id="UP001150266"/>
    </source>
</evidence>
<dbReference type="GO" id="GO:0004174">
    <property type="term" value="F:electron-transferring-flavoprotein dehydrogenase activity"/>
    <property type="evidence" value="ECO:0007669"/>
    <property type="project" value="TreeGrafter"/>
</dbReference>
<dbReference type="GO" id="GO:0005737">
    <property type="term" value="C:cytoplasm"/>
    <property type="evidence" value="ECO:0007669"/>
    <property type="project" value="TreeGrafter"/>
</dbReference>
<evidence type="ECO:0000256" key="3">
    <source>
        <dbReference type="ARBA" id="ARBA00022827"/>
    </source>
</evidence>
<keyword evidence="2" id="KW-0285">Flavoprotein</keyword>
<evidence type="ECO:0000259" key="5">
    <source>
        <dbReference type="Pfam" id="PF07992"/>
    </source>
</evidence>
<name>A0A9W9A6L2_9AGAR</name>
<dbReference type="GO" id="GO:0050660">
    <property type="term" value="F:flavin adenine dinucleotide binding"/>
    <property type="evidence" value="ECO:0007669"/>
    <property type="project" value="TreeGrafter"/>
</dbReference>
<comment type="caution">
    <text evidence="6">The sequence shown here is derived from an EMBL/GenBank/DDBJ whole genome shotgun (WGS) entry which is preliminary data.</text>
</comment>
<dbReference type="Gene3D" id="3.50.50.100">
    <property type="match status" value="1"/>
</dbReference>
<dbReference type="SUPFAM" id="SSF51905">
    <property type="entry name" value="FAD/NAD(P)-binding domain"/>
    <property type="match status" value="1"/>
</dbReference>
<proteinExistence type="inferred from homology"/>
<dbReference type="PRINTS" id="PR00368">
    <property type="entry name" value="FADPNR"/>
</dbReference>
<evidence type="ECO:0000256" key="4">
    <source>
        <dbReference type="ARBA" id="ARBA00023002"/>
    </source>
</evidence>
<dbReference type="InterPro" id="IPR036188">
    <property type="entry name" value="FAD/NAD-bd_sf"/>
</dbReference>